<protein>
    <submittedName>
        <fullName evidence="8">Surface presentation of antigens protein SpaR</fullName>
    </submittedName>
</protein>
<dbReference type="Proteomes" id="UP000706525">
    <property type="component" value="Unassembled WGS sequence"/>
</dbReference>
<evidence type="ECO:0000256" key="7">
    <source>
        <dbReference type="RuleBase" id="RU362072"/>
    </source>
</evidence>
<evidence type="ECO:0000313" key="9">
    <source>
        <dbReference type="Proteomes" id="UP000706525"/>
    </source>
</evidence>
<comment type="subcellular location">
    <subcellularLocation>
        <location evidence="1 7">Cell membrane</location>
        <topology evidence="1 7">Multi-pass membrane protein</topology>
    </subcellularLocation>
</comment>
<evidence type="ECO:0000256" key="3">
    <source>
        <dbReference type="ARBA" id="ARBA00022475"/>
    </source>
</evidence>
<keyword evidence="4 7" id="KW-0812">Transmembrane</keyword>
<reference evidence="8 9" key="1">
    <citation type="submission" date="2021-08" db="EMBL/GenBank/DDBJ databases">
        <authorList>
            <person name="Peeters C."/>
        </authorList>
    </citation>
    <scope>NUCLEOTIDE SEQUENCE [LARGE SCALE GENOMIC DNA]</scope>
    <source>
        <strain evidence="8 9">LMG 32289</strain>
    </source>
</reference>
<sequence>MLDSAIDANTLGALLALNTQAHGLLFLIALSGIRVTTIFLVLPAMSSQAVPGAVRAGACYLMTWFIAAGQSPAAFENLTIPDMLLLTMKEAFIGLMIGYLASIIFWIAESAGTLIDDLAGFNNVQMTNPMHGDQSTPVASLLVQLTITLFHISGGMTVLLGVLFESYHWWPLISAVPDLGNAAASLAIDQGNGMLSTAVKICAPIMLALVLIDVGLSIIGRAAGKLEPNSLSQPLRGLIGVVLLVAMIGAISVQVRDAIHFTGFSSLLEKLRH</sequence>
<evidence type="ECO:0000313" key="8">
    <source>
        <dbReference type="EMBL" id="CAG9166895.1"/>
    </source>
</evidence>
<evidence type="ECO:0000256" key="6">
    <source>
        <dbReference type="ARBA" id="ARBA00023136"/>
    </source>
</evidence>
<feature type="transmembrane region" description="Helical" evidence="7">
    <location>
        <begin position="91"/>
        <end position="108"/>
    </location>
</feature>
<comment type="similarity">
    <text evidence="2 7">Belongs to the FliR/MopE/SpaR family.</text>
</comment>
<feature type="transmembrane region" description="Helical" evidence="7">
    <location>
        <begin position="235"/>
        <end position="255"/>
    </location>
</feature>
<dbReference type="InterPro" id="IPR006304">
    <property type="entry name" value="T3SS_SpaR/YscT"/>
</dbReference>
<dbReference type="PRINTS" id="PR00953">
    <property type="entry name" value="TYPE3IMRPROT"/>
</dbReference>
<keyword evidence="3 7" id="KW-1003">Cell membrane</keyword>
<dbReference type="RefSeq" id="WP_223983262.1">
    <property type="nucleotide sequence ID" value="NZ_CAJZAG010000002.1"/>
</dbReference>
<dbReference type="EMBL" id="CAJZAG010000002">
    <property type="protein sequence ID" value="CAG9166895.1"/>
    <property type="molecule type" value="Genomic_DNA"/>
</dbReference>
<evidence type="ECO:0000256" key="4">
    <source>
        <dbReference type="ARBA" id="ARBA00022692"/>
    </source>
</evidence>
<dbReference type="PANTHER" id="PTHR30065">
    <property type="entry name" value="FLAGELLAR BIOSYNTHETIC PROTEIN FLIR"/>
    <property type="match status" value="1"/>
</dbReference>
<organism evidence="8 9">
    <name type="scientific">Cupriavidus pampae</name>
    <dbReference type="NCBI Taxonomy" id="659251"/>
    <lineage>
        <taxon>Bacteria</taxon>
        <taxon>Pseudomonadati</taxon>
        <taxon>Pseudomonadota</taxon>
        <taxon>Betaproteobacteria</taxon>
        <taxon>Burkholderiales</taxon>
        <taxon>Burkholderiaceae</taxon>
        <taxon>Cupriavidus</taxon>
    </lineage>
</organism>
<evidence type="ECO:0000256" key="5">
    <source>
        <dbReference type="ARBA" id="ARBA00022989"/>
    </source>
</evidence>
<evidence type="ECO:0000256" key="1">
    <source>
        <dbReference type="ARBA" id="ARBA00004651"/>
    </source>
</evidence>
<dbReference type="Pfam" id="PF01311">
    <property type="entry name" value="Bac_export_1"/>
    <property type="match status" value="1"/>
</dbReference>
<dbReference type="InterPro" id="IPR002010">
    <property type="entry name" value="T3SS_IM_R"/>
</dbReference>
<keyword evidence="5 7" id="KW-1133">Transmembrane helix</keyword>
<feature type="transmembrane region" description="Helical" evidence="7">
    <location>
        <begin position="201"/>
        <end position="223"/>
    </location>
</feature>
<feature type="transmembrane region" description="Helical" evidence="7">
    <location>
        <begin position="24"/>
        <end position="45"/>
    </location>
</feature>
<proteinExistence type="inferred from homology"/>
<name>A0ABM8WHL1_9BURK</name>
<keyword evidence="6 7" id="KW-0472">Membrane</keyword>
<accession>A0ABM8WHL1</accession>
<dbReference type="PANTHER" id="PTHR30065:SF1">
    <property type="entry name" value="SURFACE PRESENTATION OF ANTIGENS PROTEIN SPAR"/>
    <property type="match status" value="1"/>
</dbReference>
<dbReference type="NCBIfam" id="TIGR01401">
    <property type="entry name" value="fliR_like_III"/>
    <property type="match status" value="1"/>
</dbReference>
<gene>
    <name evidence="8" type="primary">spaR</name>
    <name evidence="8" type="ORF">LMG32289_01223</name>
</gene>
<feature type="transmembrane region" description="Helical" evidence="7">
    <location>
        <begin position="138"/>
        <end position="163"/>
    </location>
</feature>
<keyword evidence="9" id="KW-1185">Reference proteome</keyword>
<evidence type="ECO:0000256" key="2">
    <source>
        <dbReference type="ARBA" id="ARBA00009772"/>
    </source>
</evidence>
<comment type="caution">
    <text evidence="8">The sequence shown here is derived from an EMBL/GenBank/DDBJ whole genome shotgun (WGS) entry which is preliminary data.</text>
</comment>